<evidence type="ECO:0000259" key="1">
    <source>
        <dbReference type="Pfam" id="PF02911"/>
    </source>
</evidence>
<dbReference type="Gene3D" id="3.40.50.12230">
    <property type="match status" value="1"/>
</dbReference>
<feature type="domain" description="Formyl transferase C-terminal" evidence="1">
    <location>
        <begin position="194"/>
        <end position="275"/>
    </location>
</feature>
<dbReference type="Pfam" id="PF02911">
    <property type="entry name" value="Formyl_trans_C"/>
    <property type="match status" value="1"/>
</dbReference>
<evidence type="ECO:0000313" key="2">
    <source>
        <dbReference type="EMBL" id="MBE0346422.1"/>
    </source>
</evidence>
<dbReference type="EMBL" id="AQHF01000021">
    <property type="protein sequence ID" value="MBE0346422.1"/>
    <property type="molecule type" value="Genomic_DNA"/>
</dbReference>
<proteinExistence type="predicted"/>
<organism evidence="2 3">
    <name type="scientific">Pseudoalteromonas peptidolytica F12-50-A1</name>
    <dbReference type="NCBI Taxonomy" id="1315280"/>
    <lineage>
        <taxon>Bacteria</taxon>
        <taxon>Pseudomonadati</taxon>
        <taxon>Pseudomonadota</taxon>
        <taxon>Gammaproteobacteria</taxon>
        <taxon>Alteromonadales</taxon>
        <taxon>Pseudoalteromonadaceae</taxon>
        <taxon>Pseudoalteromonas</taxon>
    </lineage>
</organism>
<dbReference type="RefSeq" id="WP_147389711.1">
    <property type="nucleotide sequence ID" value="NZ_AQHF01000021.1"/>
</dbReference>
<dbReference type="SUPFAM" id="SSF50486">
    <property type="entry name" value="FMT C-terminal domain-like"/>
    <property type="match status" value="1"/>
</dbReference>
<protein>
    <recommendedName>
        <fullName evidence="1">Formyl transferase C-terminal domain-containing protein</fullName>
    </recommendedName>
</protein>
<dbReference type="GO" id="GO:0003824">
    <property type="term" value="F:catalytic activity"/>
    <property type="evidence" value="ECO:0007669"/>
    <property type="project" value="InterPro"/>
</dbReference>
<dbReference type="InterPro" id="IPR011034">
    <property type="entry name" value="Formyl_transferase-like_C_sf"/>
</dbReference>
<dbReference type="Proteomes" id="UP000660708">
    <property type="component" value="Unassembled WGS sequence"/>
</dbReference>
<keyword evidence="3" id="KW-1185">Reference proteome</keyword>
<accession>A0A8I0MW15</accession>
<name>A0A8I0MW15_9GAMM</name>
<dbReference type="AlphaFoldDB" id="A0A8I0MW15"/>
<comment type="caution">
    <text evidence="2">The sequence shown here is derived from an EMBL/GenBank/DDBJ whole genome shotgun (WGS) entry which is preliminary data.</text>
</comment>
<evidence type="ECO:0000313" key="3">
    <source>
        <dbReference type="Proteomes" id="UP000660708"/>
    </source>
</evidence>
<dbReference type="InterPro" id="IPR005793">
    <property type="entry name" value="Formyl_trans_C"/>
</dbReference>
<gene>
    <name evidence="2" type="ORF">PPEP_a3642</name>
</gene>
<sequence>MEKVILLASSPAATPAIECLAQMNALAGILSVYCPESVAQQHAAAAQHFDVPHAYHTNLDEDVLASARQTWQGSRFISYHLPYEPLCKLQSAQNIVQVQVAQNSNATVEHAVFHSIYSQQSSCALIAVCVKKQTVLLSHDVTIDSLDTAGTLHKKLIMQLPNLLQQLVNDVDSLEQTTLCRPFAPKSLPTLNEADLFVHLQTDSAEQVVDLVRAANPYFGGARLRIGHAVCQLLQVTISPQPTYGVKAGTIITLSTSGGLVLALTNKQAVKVDVVSSSEGVFDGYRFAMQANLQAGMNLK</sequence>
<reference evidence="2 3" key="1">
    <citation type="submission" date="2015-06" db="EMBL/GenBank/DDBJ databases">
        <title>Genome sequence of Pseudoalteromonas peptidolytica.</title>
        <authorList>
            <person name="Xie B.-B."/>
            <person name="Rong J.-C."/>
            <person name="Qin Q.-L."/>
            <person name="Zhang Y.-Z."/>
        </authorList>
    </citation>
    <scope>NUCLEOTIDE SEQUENCE [LARGE SCALE GENOMIC DNA]</scope>
    <source>
        <strain evidence="2 3">F12-50-A1</strain>
    </source>
</reference>